<keyword evidence="2 6" id="KW-0808">Transferase</keyword>
<dbReference type="CDD" id="cd07989">
    <property type="entry name" value="LPLAT_AGPAT-like"/>
    <property type="match status" value="1"/>
</dbReference>
<dbReference type="STRING" id="1267423.SAMN05216290_1671"/>
<keyword evidence="4" id="KW-0812">Transmembrane</keyword>
<dbReference type="GeneID" id="99986395"/>
<dbReference type="Proteomes" id="UP000199437">
    <property type="component" value="Unassembled WGS sequence"/>
</dbReference>
<sequence>MKKVLLTLYSVYGLLVFLLTFLALLPFFLLAIFVKPFEGLAAPLNFIWARVFFFFLFLNRTKLYFEEKVNSKQRYLFCANHTSYLDIPTVGLIWHNFKFIGKASLRKVPLWGFMYSRLHILVDRGSLRSRHNSWLKVKEAIHKGFSVVFFPEGGILSKNPPHMVNFKEGSFRIAVEEQIPIVPITIPYNHILLPDKMPLTMHPGRVEIHVHKAIWPTGTDDKAVAELKQKVRAVIENKLEEIGAYEGR</sequence>
<protein>
    <submittedName>
        <fullName evidence="6">1-acyl-sn-glycerol-3-phosphate acyltransferase</fullName>
    </submittedName>
</protein>
<dbReference type="PANTHER" id="PTHR10434">
    <property type="entry name" value="1-ACYL-SN-GLYCEROL-3-PHOSPHATE ACYLTRANSFERASE"/>
    <property type="match status" value="1"/>
</dbReference>
<evidence type="ECO:0000256" key="1">
    <source>
        <dbReference type="ARBA" id="ARBA00005189"/>
    </source>
</evidence>
<dbReference type="GO" id="GO:0006654">
    <property type="term" value="P:phosphatidic acid biosynthetic process"/>
    <property type="evidence" value="ECO:0007669"/>
    <property type="project" value="TreeGrafter"/>
</dbReference>
<keyword evidence="3 6" id="KW-0012">Acyltransferase</keyword>
<dbReference type="InterPro" id="IPR002123">
    <property type="entry name" value="Plipid/glycerol_acylTrfase"/>
</dbReference>
<dbReference type="Pfam" id="PF01553">
    <property type="entry name" value="Acyltransferase"/>
    <property type="match status" value="1"/>
</dbReference>
<comment type="pathway">
    <text evidence="1">Lipid metabolism.</text>
</comment>
<evidence type="ECO:0000259" key="5">
    <source>
        <dbReference type="SMART" id="SM00563"/>
    </source>
</evidence>
<keyword evidence="7" id="KW-1185">Reference proteome</keyword>
<dbReference type="GO" id="GO:0003841">
    <property type="term" value="F:1-acylglycerol-3-phosphate O-acyltransferase activity"/>
    <property type="evidence" value="ECO:0007669"/>
    <property type="project" value="TreeGrafter"/>
</dbReference>
<evidence type="ECO:0000256" key="3">
    <source>
        <dbReference type="ARBA" id="ARBA00023315"/>
    </source>
</evidence>
<reference evidence="7" key="1">
    <citation type="submission" date="2016-10" db="EMBL/GenBank/DDBJ databases">
        <authorList>
            <person name="Varghese N."/>
            <person name="Submissions S."/>
        </authorList>
    </citation>
    <scope>NUCLEOTIDE SEQUENCE [LARGE SCALE GENOMIC DNA]</scope>
    <source>
        <strain evidence="7">CGMCC 1.12402</strain>
    </source>
</reference>
<evidence type="ECO:0000256" key="4">
    <source>
        <dbReference type="SAM" id="Phobius"/>
    </source>
</evidence>
<feature type="domain" description="Phospholipid/glycerol acyltransferase" evidence="5">
    <location>
        <begin position="75"/>
        <end position="189"/>
    </location>
</feature>
<proteinExistence type="predicted"/>
<organism evidence="6 7">
    <name type="scientific">Roseivirga pacifica</name>
    <dbReference type="NCBI Taxonomy" id="1267423"/>
    <lineage>
        <taxon>Bacteria</taxon>
        <taxon>Pseudomonadati</taxon>
        <taxon>Bacteroidota</taxon>
        <taxon>Cytophagia</taxon>
        <taxon>Cytophagales</taxon>
        <taxon>Roseivirgaceae</taxon>
        <taxon>Roseivirga</taxon>
    </lineage>
</organism>
<dbReference type="EMBL" id="FOIR01000001">
    <property type="protein sequence ID" value="SEW08445.1"/>
    <property type="molecule type" value="Genomic_DNA"/>
</dbReference>
<dbReference type="RefSeq" id="WP_090258039.1">
    <property type="nucleotide sequence ID" value="NZ_FOIR01000001.1"/>
</dbReference>
<evidence type="ECO:0000256" key="2">
    <source>
        <dbReference type="ARBA" id="ARBA00022679"/>
    </source>
</evidence>
<name>A0A1I0P2L4_9BACT</name>
<dbReference type="SMART" id="SM00563">
    <property type="entry name" value="PlsC"/>
    <property type="match status" value="1"/>
</dbReference>
<feature type="transmembrane region" description="Helical" evidence="4">
    <location>
        <begin position="12"/>
        <end position="34"/>
    </location>
</feature>
<keyword evidence="4" id="KW-0472">Membrane</keyword>
<evidence type="ECO:0000313" key="6">
    <source>
        <dbReference type="EMBL" id="SEW08445.1"/>
    </source>
</evidence>
<dbReference type="PANTHER" id="PTHR10434:SF11">
    <property type="entry name" value="1-ACYL-SN-GLYCEROL-3-PHOSPHATE ACYLTRANSFERASE"/>
    <property type="match status" value="1"/>
</dbReference>
<keyword evidence="4" id="KW-1133">Transmembrane helix</keyword>
<gene>
    <name evidence="6" type="ORF">SAMN05216290_1671</name>
</gene>
<accession>A0A1I0P2L4</accession>
<dbReference type="OrthoDB" id="9803035at2"/>
<dbReference type="AlphaFoldDB" id="A0A1I0P2L4"/>
<feature type="transmembrane region" description="Helical" evidence="4">
    <location>
        <begin position="40"/>
        <end position="58"/>
    </location>
</feature>
<evidence type="ECO:0000313" key="7">
    <source>
        <dbReference type="Proteomes" id="UP000199437"/>
    </source>
</evidence>
<dbReference type="SUPFAM" id="SSF69593">
    <property type="entry name" value="Glycerol-3-phosphate (1)-acyltransferase"/>
    <property type="match status" value="1"/>
</dbReference>